<name>A0A3D9XXG2_PARVE</name>
<dbReference type="PROSITE" id="PS51186">
    <property type="entry name" value="GNAT"/>
    <property type="match status" value="1"/>
</dbReference>
<dbReference type="SUPFAM" id="SSF55729">
    <property type="entry name" value="Acyl-CoA N-acyltransferases (Nat)"/>
    <property type="match status" value="1"/>
</dbReference>
<evidence type="ECO:0000256" key="2">
    <source>
        <dbReference type="ARBA" id="ARBA00023315"/>
    </source>
</evidence>
<accession>A0A3D9XXG2</accession>
<evidence type="ECO:0000313" key="4">
    <source>
        <dbReference type="EMBL" id="REF71639.1"/>
    </source>
</evidence>
<dbReference type="GO" id="GO:0016747">
    <property type="term" value="F:acyltransferase activity, transferring groups other than amino-acyl groups"/>
    <property type="evidence" value="ECO:0007669"/>
    <property type="project" value="InterPro"/>
</dbReference>
<evidence type="ECO:0000259" key="3">
    <source>
        <dbReference type="PROSITE" id="PS51186"/>
    </source>
</evidence>
<comment type="caution">
    <text evidence="4">The sequence shown here is derived from an EMBL/GenBank/DDBJ whole genome shotgun (WGS) entry which is preliminary data.</text>
</comment>
<sequence>MIEKTTDLATCRAIRRAVFIIEQSVPEAEEWDGRDGEAIHLLARDASGAAVGTARILVQGATGKIGRVAVLQSARGTGAGAALIRAALEELRAMPGVTRAKLGAQTHAIGFYEKLGFAAYGPEYDDAGIPHRDMALDLG</sequence>
<dbReference type="InterPro" id="IPR050832">
    <property type="entry name" value="Bact_Acetyltransf"/>
</dbReference>
<reference evidence="4 5" key="1">
    <citation type="submission" date="2018-08" db="EMBL/GenBank/DDBJ databases">
        <title>Genomic Encyclopedia of Archaeal and Bacterial Type Strains, Phase II (KMG-II): from individual species to whole genera.</title>
        <authorList>
            <person name="Goeker M."/>
        </authorList>
    </citation>
    <scope>NUCLEOTIDE SEQUENCE [LARGE SCALE GENOMIC DNA]</scope>
    <source>
        <strain evidence="4 5">DSM 17099</strain>
    </source>
</reference>
<dbReference type="AlphaFoldDB" id="A0A3D9XXG2"/>
<dbReference type="PANTHER" id="PTHR43877:SF2">
    <property type="entry name" value="AMINOALKYLPHOSPHONATE N-ACETYLTRANSFERASE-RELATED"/>
    <property type="match status" value="1"/>
</dbReference>
<feature type="domain" description="N-acetyltransferase" evidence="3">
    <location>
        <begin position="1"/>
        <end position="139"/>
    </location>
</feature>
<dbReference type="RefSeq" id="WP_116220465.1">
    <property type="nucleotide sequence ID" value="NZ_CP038196.1"/>
</dbReference>
<gene>
    <name evidence="4" type="ORF">BDD41_0095</name>
</gene>
<dbReference type="EMBL" id="QTUJ01000001">
    <property type="protein sequence ID" value="REF71639.1"/>
    <property type="molecule type" value="Genomic_DNA"/>
</dbReference>
<protein>
    <submittedName>
        <fullName evidence="4">ElaA protein</fullName>
    </submittedName>
</protein>
<dbReference type="InterPro" id="IPR016181">
    <property type="entry name" value="Acyl_CoA_acyltransferase"/>
</dbReference>
<organism evidence="4 5">
    <name type="scientific">Paracoccus versutus</name>
    <name type="common">Thiobacillus versutus</name>
    <dbReference type="NCBI Taxonomy" id="34007"/>
    <lineage>
        <taxon>Bacteria</taxon>
        <taxon>Pseudomonadati</taxon>
        <taxon>Pseudomonadota</taxon>
        <taxon>Alphaproteobacteria</taxon>
        <taxon>Rhodobacterales</taxon>
        <taxon>Paracoccaceae</taxon>
        <taxon>Paracoccus</taxon>
    </lineage>
</organism>
<dbReference type="CDD" id="cd04301">
    <property type="entry name" value="NAT_SF"/>
    <property type="match status" value="1"/>
</dbReference>
<evidence type="ECO:0000256" key="1">
    <source>
        <dbReference type="ARBA" id="ARBA00022679"/>
    </source>
</evidence>
<dbReference type="Proteomes" id="UP000256941">
    <property type="component" value="Unassembled WGS sequence"/>
</dbReference>
<keyword evidence="2" id="KW-0012">Acyltransferase</keyword>
<keyword evidence="1" id="KW-0808">Transferase</keyword>
<proteinExistence type="predicted"/>
<dbReference type="InterPro" id="IPR000182">
    <property type="entry name" value="GNAT_dom"/>
</dbReference>
<dbReference type="PANTHER" id="PTHR43877">
    <property type="entry name" value="AMINOALKYLPHOSPHONATE N-ACETYLTRANSFERASE-RELATED-RELATED"/>
    <property type="match status" value="1"/>
</dbReference>
<dbReference type="Pfam" id="PF13673">
    <property type="entry name" value="Acetyltransf_10"/>
    <property type="match status" value="1"/>
</dbReference>
<evidence type="ECO:0000313" key="5">
    <source>
        <dbReference type="Proteomes" id="UP000256941"/>
    </source>
</evidence>
<dbReference type="Gene3D" id="3.40.630.30">
    <property type="match status" value="1"/>
</dbReference>